<dbReference type="InterPro" id="IPR011856">
    <property type="entry name" value="tRNA_endonuc-like_dom_sf"/>
</dbReference>
<dbReference type="InterPro" id="IPR003509">
    <property type="entry name" value="UPF0102_YraN-like"/>
</dbReference>
<proteinExistence type="inferred from homology"/>
<dbReference type="NCBIfam" id="TIGR00252">
    <property type="entry name" value="YraN family protein"/>
    <property type="match status" value="1"/>
</dbReference>
<evidence type="ECO:0000313" key="3">
    <source>
        <dbReference type="EMBL" id="RVU55244.1"/>
    </source>
</evidence>
<dbReference type="RefSeq" id="WP_127723669.1">
    <property type="nucleotide sequence ID" value="NZ_RLIH01000003.1"/>
</dbReference>
<dbReference type="GO" id="GO:0003676">
    <property type="term" value="F:nucleic acid binding"/>
    <property type="evidence" value="ECO:0007669"/>
    <property type="project" value="InterPro"/>
</dbReference>
<protein>
    <recommendedName>
        <fullName evidence="2">UPF0102 protein EF514_02945</fullName>
    </recommendedName>
</protein>
<dbReference type="OrthoDB" id="9802516at2"/>
<dbReference type="InterPro" id="IPR011335">
    <property type="entry name" value="Restrct_endonuc-II-like"/>
</dbReference>
<comment type="caution">
    <text evidence="3">The sequence shown here is derived from an EMBL/GenBank/DDBJ whole genome shotgun (WGS) entry which is preliminary data.</text>
</comment>
<dbReference type="Proteomes" id="UP000288812">
    <property type="component" value="Unassembled WGS sequence"/>
</dbReference>
<name>A0A437S8L4_9FIRM</name>
<gene>
    <name evidence="3" type="ORF">EF514_02945</name>
</gene>
<evidence type="ECO:0000256" key="2">
    <source>
        <dbReference type="HAMAP-Rule" id="MF_00048"/>
    </source>
</evidence>
<dbReference type="PANTHER" id="PTHR34039:SF1">
    <property type="entry name" value="UPF0102 PROTEIN YRAN"/>
    <property type="match status" value="1"/>
</dbReference>
<dbReference type="NCBIfam" id="NF009150">
    <property type="entry name" value="PRK12497.1-3"/>
    <property type="match status" value="1"/>
</dbReference>
<dbReference type="AlphaFoldDB" id="A0A437S8L4"/>
<evidence type="ECO:0000256" key="1">
    <source>
        <dbReference type="ARBA" id="ARBA00006738"/>
    </source>
</evidence>
<dbReference type="PANTHER" id="PTHR34039">
    <property type="entry name" value="UPF0102 PROTEIN YRAN"/>
    <property type="match status" value="1"/>
</dbReference>
<dbReference type="SUPFAM" id="SSF52980">
    <property type="entry name" value="Restriction endonuclease-like"/>
    <property type="match status" value="1"/>
</dbReference>
<dbReference type="Gene3D" id="3.40.1350.10">
    <property type="match status" value="1"/>
</dbReference>
<dbReference type="CDD" id="cd20736">
    <property type="entry name" value="PoNe_Nuclease"/>
    <property type="match status" value="1"/>
</dbReference>
<organism evidence="3 4">
    <name type="scientific">Anaerosphaera multitolerans</name>
    <dbReference type="NCBI Taxonomy" id="2487351"/>
    <lineage>
        <taxon>Bacteria</taxon>
        <taxon>Bacillati</taxon>
        <taxon>Bacillota</taxon>
        <taxon>Tissierellia</taxon>
        <taxon>Tissierellales</taxon>
        <taxon>Peptoniphilaceae</taxon>
        <taxon>Anaerosphaera</taxon>
    </lineage>
</organism>
<dbReference type="HAMAP" id="MF_00048">
    <property type="entry name" value="UPF0102"/>
    <property type="match status" value="1"/>
</dbReference>
<evidence type="ECO:0000313" key="4">
    <source>
        <dbReference type="Proteomes" id="UP000288812"/>
    </source>
</evidence>
<dbReference type="EMBL" id="RLIH01000003">
    <property type="protein sequence ID" value="RVU55244.1"/>
    <property type="molecule type" value="Genomic_DNA"/>
</dbReference>
<reference evidence="3 4" key="1">
    <citation type="submission" date="2018-11" db="EMBL/GenBank/DDBJ databases">
        <title>Genome sequencing and assembly of Anaerosphaera sp. nov., GS7-6-2.</title>
        <authorList>
            <person name="Rettenmaier R."/>
            <person name="Liebl W."/>
            <person name="Zverlov V."/>
        </authorList>
    </citation>
    <scope>NUCLEOTIDE SEQUENCE [LARGE SCALE GENOMIC DNA]</scope>
    <source>
        <strain evidence="3 4">GS7-6-2</strain>
    </source>
</reference>
<accession>A0A437S8L4</accession>
<comment type="similarity">
    <text evidence="1 2">Belongs to the UPF0102 family.</text>
</comment>
<sequence length="117" mass="13896">MEKRTLGEYGENLASKFIKSKNYKLLERNFRYAGTEIDIIALNDDILVFIEVKTRSSKKFGHAFEAVDFNKRKNIINTSLNYILQNNFENFQVRYDIIEVYVNEKYINHIENAFDLD</sequence>
<keyword evidence="4" id="KW-1185">Reference proteome</keyword>
<dbReference type="Pfam" id="PF02021">
    <property type="entry name" value="UPF0102"/>
    <property type="match status" value="1"/>
</dbReference>